<comment type="caution">
    <text evidence="2">The sequence shown here is derived from an EMBL/GenBank/DDBJ whole genome shotgun (WGS) entry which is preliminary data.</text>
</comment>
<reference evidence="2 3" key="1">
    <citation type="submission" date="2015-12" db="EMBL/GenBank/DDBJ databases">
        <title>Draft genome sequence of Moniliophthora roreri, the causal agent of frosty pod rot of cacao.</title>
        <authorList>
            <person name="Aime M.C."/>
            <person name="Diaz-Valderrama J.R."/>
            <person name="Kijpornyongpan T."/>
            <person name="Phillips-Mora W."/>
        </authorList>
    </citation>
    <scope>NUCLEOTIDE SEQUENCE [LARGE SCALE GENOMIC DNA]</scope>
    <source>
        <strain evidence="2 3">MCA 2952</strain>
    </source>
</reference>
<sequence>MWDWRFRVSDPAAGLLGVDLSDTSNASQQQKDTPTTYISKTLNPDQP</sequence>
<organism evidence="2 3">
    <name type="scientific">Moniliophthora roreri</name>
    <name type="common">Frosty pod rot fungus</name>
    <name type="synonym">Monilia roreri</name>
    <dbReference type="NCBI Taxonomy" id="221103"/>
    <lineage>
        <taxon>Eukaryota</taxon>
        <taxon>Fungi</taxon>
        <taxon>Dikarya</taxon>
        <taxon>Basidiomycota</taxon>
        <taxon>Agaricomycotina</taxon>
        <taxon>Agaricomycetes</taxon>
        <taxon>Agaricomycetidae</taxon>
        <taxon>Agaricales</taxon>
        <taxon>Marasmiineae</taxon>
        <taxon>Marasmiaceae</taxon>
        <taxon>Moniliophthora</taxon>
    </lineage>
</organism>
<evidence type="ECO:0000256" key="1">
    <source>
        <dbReference type="SAM" id="MobiDB-lite"/>
    </source>
</evidence>
<gene>
    <name evidence="2" type="ORF">WG66_13061</name>
</gene>
<name>A0A0W0FDG2_MONRR</name>
<evidence type="ECO:0000313" key="2">
    <source>
        <dbReference type="EMBL" id="KTB34323.1"/>
    </source>
</evidence>
<proteinExistence type="predicted"/>
<accession>A0A0W0FDG2</accession>
<feature type="compositionally biased region" description="Polar residues" evidence="1">
    <location>
        <begin position="21"/>
        <end position="47"/>
    </location>
</feature>
<dbReference type="AlphaFoldDB" id="A0A0W0FDG2"/>
<dbReference type="Proteomes" id="UP000054988">
    <property type="component" value="Unassembled WGS sequence"/>
</dbReference>
<evidence type="ECO:0000313" key="3">
    <source>
        <dbReference type="Proteomes" id="UP000054988"/>
    </source>
</evidence>
<feature type="region of interest" description="Disordered" evidence="1">
    <location>
        <begin position="15"/>
        <end position="47"/>
    </location>
</feature>
<protein>
    <submittedName>
        <fullName evidence="2">Uncharacterized protein</fullName>
    </submittedName>
</protein>
<dbReference type="EMBL" id="LATX01002090">
    <property type="protein sequence ID" value="KTB34323.1"/>
    <property type="molecule type" value="Genomic_DNA"/>
</dbReference>